<evidence type="ECO:0000256" key="1">
    <source>
        <dbReference type="ARBA" id="ARBA00022679"/>
    </source>
</evidence>
<reference evidence="2" key="1">
    <citation type="submission" date="2020-07" db="EMBL/GenBank/DDBJ databases">
        <title>Huge and variable diversity of episymbiotic CPR bacteria and DPANN archaea in groundwater ecosystems.</title>
        <authorList>
            <person name="He C.Y."/>
            <person name="Keren R."/>
            <person name="Whittaker M."/>
            <person name="Farag I.F."/>
            <person name="Doudna J."/>
            <person name="Cate J.H.D."/>
            <person name="Banfield J.F."/>
        </authorList>
    </citation>
    <scope>NUCLEOTIDE SEQUENCE</scope>
    <source>
        <strain evidence="2">NC_groundwater_1813_Pr3_B-0.1um_71_17</strain>
    </source>
</reference>
<dbReference type="SUPFAM" id="SSF56214">
    <property type="entry name" value="4'-phosphopantetheinyl transferase"/>
    <property type="match status" value="2"/>
</dbReference>
<evidence type="ECO:0008006" key="4">
    <source>
        <dbReference type="Google" id="ProtNLM"/>
    </source>
</evidence>
<dbReference type="GO" id="GO:0000287">
    <property type="term" value="F:magnesium ion binding"/>
    <property type="evidence" value="ECO:0007669"/>
    <property type="project" value="InterPro"/>
</dbReference>
<sequence length="212" mass="22753">MSAAPTSTVTVRLWTLALPARLTPEVQAILTSEEFERAERSRARSGTSEWAHGRAALRTVLARECGCAPEDVRFERGDRGKPCLAHGIGPELEFSYARSGAVAMIALARRRAVGVDVERVRAGLDERDLARAYFDDRAREQFDQLRAGGARDAFFRARVEFEARAKATGVGIVLEGDAQEAACIPCLAPSGYVAAVAAAGSAAFTLHFESGA</sequence>
<keyword evidence="1" id="KW-0808">Transferase</keyword>
<dbReference type="GO" id="GO:0005829">
    <property type="term" value="C:cytosol"/>
    <property type="evidence" value="ECO:0007669"/>
    <property type="project" value="TreeGrafter"/>
</dbReference>
<dbReference type="InterPro" id="IPR050559">
    <property type="entry name" value="P-Pant_transferase_sf"/>
</dbReference>
<name>A0A933SFK7_UNCEI</name>
<evidence type="ECO:0000313" key="2">
    <source>
        <dbReference type="EMBL" id="MBI5171232.1"/>
    </source>
</evidence>
<accession>A0A933SFK7</accession>
<dbReference type="Gene3D" id="3.90.470.20">
    <property type="entry name" value="4'-phosphopantetheinyl transferase domain"/>
    <property type="match status" value="1"/>
</dbReference>
<proteinExistence type="predicted"/>
<dbReference type="PANTHER" id="PTHR12215:SF10">
    <property type="entry name" value="L-AMINOADIPATE-SEMIALDEHYDE DEHYDROGENASE-PHOSPHOPANTETHEINYL TRANSFERASE"/>
    <property type="match status" value="1"/>
</dbReference>
<evidence type="ECO:0000313" key="3">
    <source>
        <dbReference type="Proteomes" id="UP000696931"/>
    </source>
</evidence>
<dbReference type="AlphaFoldDB" id="A0A933SFK7"/>
<protein>
    <recommendedName>
        <fullName evidence="4">4'-phosphopantetheinyl transferase superfamily protein</fullName>
    </recommendedName>
</protein>
<gene>
    <name evidence="2" type="ORF">HZA61_17225</name>
</gene>
<dbReference type="EMBL" id="JACRIW010000123">
    <property type="protein sequence ID" value="MBI5171232.1"/>
    <property type="molecule type" value="Genomic_DNA"/>
</dbReference>
<dbReference type="PANTHER" id="PTHR12215">
    <property type="entry name" value="PHOSPHOPANTETHEINE TRANSFERASE"/>
    <property type="match status" value="1"/>
</dbReference>
<dbReference type="GO" id="GO:0008897">
    <property type="term" value="F:holo-[acyl-carrier-protein] synthase activity"/>
    <property type="evidence" value="ECO:0007669"/>
    <property type="project" value="InterPro"/>
</dbReference>
<dbReference type="Proteomes" id="UP000696931">
    <property type="component" value="Unassembled WGS sequence"/>
</dbReference>
<comment type="caution">
    <text evidence="2">The sequence shown here is derived from an EMBL/GenBank/DDBJ whole genome shotgun (WGS) entry which is preliminary data.</text>
</comment>
<organism evidence="2 3">
    <name type="scientific">Eiseniibacteriota bacterium</name>
    <dbReference type="NCBI Taxonomy" id="2212470"/>
    <lineage>
        <taxon>Bacteria</taxon>
        <taxon>Candidatus Eiseniibacteriota</taxon>
    </lineage>
</organism>
<dbReference type="InterPro" id="IPR037143">
    <property type="entry name" value="4-PPantetheinyl_Trfase_dom_sf"/>
</dbReference>
<dbReference type="GO" id="GO:0019878">
    <property type="term" value="P:lysine biosynthetic process via aminoadipic acid"/>
    <property type="evidence" value="ECO:0007669"/>
    <property type="project" value="TreeGrafter"/>
</dbReference>